<evidence type="ECO:0000256" key="1">
    <source>
        <dbReference type="ARBA" id="ARBA00022857"/>
    </source>
</evidence>
<accession>A2SEE6</accession>
<protein>
    <submittedName>
        <fullName evidence="7">Putative D-isomer specific 2-hydroxyacid dehydrogenase</fullName>
    </submittedName>
</protein>
<dbReference type="SUPFAM" id="SSF51735">
    <property type="entry name" value="NAD(P)-binding Rossmann-fold domains"/>
    <property type="match status" value="1"/>
</dbReference>
<evidence type="ECO:0000313" key="7">
    <source>
        <dbReference type="EMBL" id="ABM93935.1"/>
    </source>
</evidence>
<dbReference type="Pfam" id="PF02826">
    <property type="entry name" value="2-Hacid_dh_C"/>
    <property type="match status" value="1"/>
</dbReference>
<dbReference type="GO" id="GO:0030267">
    <property type="term" value="F:glyoxylate reductase (NADPH) activity"/>
    <property type="evidence" value="ECO:0007669"/>
    <property type="project" value="TreeGrafter"/>
</dbReference>
<dbReference type="AlphaFoldDB" id="A2SEE6"/>
<dbReference type="InterPro" id="IPR036291">
    <property type="entry name" value="NAD(P)-bd_dom_sf"/>
</dbReference>
<dbReference type="PROSITE" id="PS00065">
    <property type="entry name" value="D_2_HYDROXYACID_DH_1"/>
    <property type="match status" value="1"/>
</dbReference>
<dbReference type="HOGENOM" id="CLU_019796_1_2_4"/>
<dbReference type="EMBL" id="CP000555">
    <property type="protein sequence ID" value="ABM93935.1"/>
    <property type="molecule type" value="Genomic_DNA"/>
</dbReference>
<keyword evidence="2 4" id="KW-0560">Oxidoreductase</keyword>
<dbReference type="PANTHER" id="PTHR10996:SF178">
    <property type="entry name" value="2-HYDROXYACID DEHYDROGENASE YGL185C-RELATED"/>
    <property type="match status" value="1"/>
</dbReference>
<organism evidence="7 8">
    <name type="scientific">Methylibium petroleiphilum (strain ATCC BAA-1232 / LMG 22953 / PM1)</name>
    <dbReference type="NCBI Taxonomy" id="420662"/>
    <lineage>
        <taxon>Bacteria</taxon>
        <taxon>Pseudomonadati</taxon>
        <taxon>Pseudomonadota</taxon>
        <taxon>Betaproteobacteria</taxon>
        <taxon>Burkholderiales</taxon>
        <taxon>Sphaerotilaceae</taxon>
        <taxon>Methylibium</taxon>
    </lineage>
</organism>
<dbReference type="CDD" id="cd12156">
    <property type="entry name" value="HPPR"/>
    <property type="match status" value="1"/>
</dbReference>
<reference evidence="7 8" key="1">
    <citation type="journal article" date="2007" name="J. Bacteriol.">
        <title>Whole-genome analysis of the methyl tert-butyl ether-degrading beta-proteobacterium Methylibium petroleiphilum PM1.</title>
        <authorList>
            <person name="Kane S.R."/>
            <person name="Chakicherla A.Y."/>
            <person name="Chain P.S.G."/>
            <person name="Schmidt R."/>
            <person name="Shin M.W."/>
            <person name="Legler T.C."/>
            <person name="Scow K.M."/>
            <person name="Larimer F.W."/>
            <person name="Lucas S.M."/>
            <person name="Richardson P.M."/>
            <person name="Hristova K.R."/>
        </authorList>
    </citation>
    <scope>NUCLEOTIDE SEQUENCE [LARGE SCALE GENOMIC DNA]</scope>
    <source>
        <strain evidence="8">ATCC BAA-1232 / LMG 22953 / PM1</strain>
    </source>
</reference>
<feature type="domain" description="D-isomer specific 2-hydroxyacid dehydrogenase catalytic" evidence="5">
    <location>
        <begin position="43"/>
        <end position="314"/>
    </location>
</feature>
<dbReference type="RefSeq" id="WP_011828573.1">
    <property type="nucleotide sequence ID" value="NC_008825.1"/>
</dbReference>
<keyword evidence="3" id="KW-0520">NAD</keyword>
<sequence length="321" mass="33837">MMSTKPRVLQIGRLLPWLEERLAAAHDLHRLADEADPQAFLAARGAEFVGLVTSAGGSGADAALIDALPSLRVISSFGVGLDKIDLAAAARRGIAVGYTPDVLNDCVADLAMALLLDVARRTPEADRYVRAGRWGVAGAPAFPLGRRVSGARLGIVGLGRIGRTIARRALGFDMAIRYHSRRPVADAPWPHEPSLVALAEWADFLVVIAAGGAGTRHLVDGAVLGALGPEGFLVNVSRGSVVDEAALVHALVERRIAGAALDVFEHEPQVPAALRALDNVVLLPHIASATRETRQAMGQRVLDNLALFFAEGRLVTAAPLD</sequence>
<dbReference type="GO" id="GO:0016618">
    <property type="term" value="F:hydroxypyruvate reductase [NAD(P)H] activity"/>
    <property type="evidence" value="ECO:0007669"/>
    <property type="project" value="TreeGrafter"/>
</dbReference>
<dbReference type="InterPro" id="IPR006139">
    <property type="entry name" value="D-isomer_2_OHA_DH_cat_dom"/>
</dbReference>
<comment type="similarity">
    <text evidence="4">Belongs to the D-isomer specific 2-hydroxyacid dehydrogenase family.</text>
</comment>
<dbReference type="InterPro" id="IPR029752">
    <property type="entry name" value="D-isomer_DH_CS1"/>
</dbReference>
<evidence type="ECO:0000256" key="3">
    <source>
        <dbReference type="ARBA" id="ARBA00023027"/>
    </source>
</evidence>
<dbReference type="GO" id="GO:0051287">
    <property type="term" value="F:NAD binding"/>
    <property type="evidence" value="ECO:0007669"/>
    <property type="project" value="InterPro"/>
</dbReference>
<feature type="domain" description="D-isomer specific 2-hydroxyacid dehydrogenase NAD-binding" evidence="6">
    <location>
        <begin position="112"/>
        <end position="287"/>
    </location>
</feature>
<proteinExistence type="inferred from homology"/>
<dbReference type="SUPFAM" id="SSF52283">
    <property type="entry name" value="Formate/glycerate dehydrogenase catalytic domain-like"/>
    <property type="match status" value="1"/>
</dbReference>
<dbReference type="Gene3D" id="3.40.50.720">
    <property type="entry name" value="NAD(P)-binding Rossmann-like Domain"/>
    <property type="match status" value="2"/>
</dbReference>
<evidence type="ECO:0000313" key="8">
    <source>
        <dbReference type="Proteomes" id="UP000000366"/>
    </source>
</evidence>
<dbReference type="FunFam" id="3.40.50.720:FF:000213">
    <property type="entry name" value="Putative 2-hydroxyacid dehydrogenase"/>
    <property type="match status" value="1"/>
</dbReference>
<keyword evidence="1" id="KW-0521">NADP</keyword>
<dbReference type="InterPro" id="IPR006140">
    <property type="entry name" value="D-isomer_DH_NAD-bd"/>
</dbReference>
<dbReference type="InterPro" id="IPR050223">
    <property type="entry name" value="D-isomer_2-hydroxyacid_DH"/>
</dbReference>
<evidence type="ECO:0000256" key="2">
    <source>
        <dbReference type="ARBA" id="ARBA00023002"/>
    </source>
</evidence>
<evidence type="ECO:0000256" key="4">
    <source>
        <dbReference type="RuleBase" id="RU003719"/>
    </source>
</evidence>
<keyword evidence="8" id="KW-1185">Reference proteome</keyword>
<name>A2SEE6_METPP</name>
<dbReference type="PANTHER" id="PTHR10996">
    <property type="entry name" value="2-HYDROXYACID DEHYDROGENASE-RELATED"/>
    <property type="match status" value="1"/>
</dbReference>
<evidence type="ECO:0000259" key="5">
    <source>
        <dbReference type="Pfam" id="PF00389"/>
    </source>
</evidence>
<dbReference type="Proteomes" id="UP000000366">
    <property type="component" value="Chromosome"/>
</dbReference>
<dbReference type="STRING" id="420662.Mpe_A0973"/>
<dbReference type="eggNOG" id="COG1052">
    <property type="taxonomic scope" value="Bacteria"/>
</dbReference>
<dbReference type="KEGG" id="mpt:Mpe_A0973"/>
<dbReference type="GO" id="GO:0005829">
    <property type="term" value="C:cytosol"/>
    <property type="evidence" value="ECO:0007669"/>
    <property type="project" value="TreeGrafter"/>
</dbReference>
<evidence type="ECO:0000259" key="6">
    <source>
        <dbReference type="Pfam" id="PF02826"/>
    </source>
</evidence>
<dbReference type="Pfam" id="PF00389">
    <property type="entry name" value="2-Hacid_dh"/>
    <property type="match status" value="1"/>
</dbReference>
<gene>
    <name evidence="7" type="ordered locus">Mpe_A0973</name>
</gene>